<gene>
    <name evidence="1" type="ORF">N0V87_006554</name>
</gene>
<evidence type="ECO:0000313" key="2">
    <source>
        <dbReference type="Proteomes" id="UP001140562"/>
    </source>
</evidence>
<dbReference type="EMBL" id="JAPEUV010000070">
    <property type="protein sequence ID" value="KAJ4334859.1"/>
    <property type="molecule type" value="Genomic_DNA"/>
</dbReference>
<keyword evidence="2" id="KW-1185">Reference proteome</keyword>
<dbReference type="AlphaFoldDB" id="A0A9W8WXR0"/>
<sequence length="133" mass="14845">MFLAQGAAELSKVLLKVVSTYRHARKEMGIIARDLSEFSGSLQLLADTVERYQALCKPDYFDSTKAIISGYRQIEADLKELVNTDKSGKLLNLTWLMKKPKAKDLLKRVAAVKSALTLNLSVLLFAKDQIVQS</sequence>
<organism evidence="1 2">
    <name type="scientific">Didymella glomerata</name>
    <dbReference type="NCBI Taxonomy" id="749621"/>
    <lineage>
        <taxon>Eukaryota</taxon>
        <taxon>Fungi</taxon>
        <taxon>Dikarya</taxon>
        <taxon>Ascomycota</taxon>
        <taxon>Pezizomycotina</taxon>
        <taxon>Dothideomycetes</taxon>
        <taxon>Pleosporomycetidae</taxon>
        <taxon>Pleosporales</taxon>
        <taxon>Pleosporineae</taxon>
        <taxon>Didymellaceae</taxon>
        <taxon>Didymella</taxon>
    </lineage>
</organism>
<dbReference type="InterPro" id="IPR039327">
    <property type="entry name" value="CON7-like"/>
</dbReference>
<evidence type="ECO:0000313" key="1">
    <source>
        <dbReference type="EMBL" id="KAJ4334859.1"/>
    </source>
</evidence>
<accession>A0A9W8WXR0</accession>
<name>A0A9W8WXR0_9PLEO</name>
<dbReference type="PANTHER" id="PTHR36167:SF3">
    <property type="entry name" value="C2H2 FINGER DOMAIN TRANSCRIPTION FACTOR (EUROFUNG)-RELATED"/>
    <property type="match status" value="1"/>
</dbReference>
<reference evidence="1" key="1">
    <citation type="submission" date="2022-10" db="EMBL/GenBank/DDBJ databases">
        <title>Tapping the CABI collections for fungal endophytes: first genome assemblies for Collariella, Neodidymelliopsis, Ascochyta clinopodiicola, Didymella pomorum, Didymosphaeria variabile, Neocosmospora piperis and Neocucurbitaria cava.</title>
        <authorList>
            <person name="Hill R."/>
        </authorList>
    </citation>
    <scope>NUCLEOTIDE SEQUENCE</scope>
    <source>
        <strain evidence="1">IMI 360193</strain>
    </source>
</reference>
<proteinExistence type="predicted"/>
<protein>
    <recommendedName>
        <fullName evidence="3">Fungal N-terminal domain-containing protein</fullName>
    </recommendedName>
</protein>
<dbReference type="Proteomes" id="UP001140562">
    <property type="component" value="Unassembled WGS sequence"/>
</dbReference>
<comment type="caution">
    <text evidence="1">The sequence shown here is derived from an EMBL/GenBank/DDBJ whole genome shotgun (WGS) entry which is preliminary data.</text>
</comment>
<dbReference type="GO" id="GO:0006355">
    <property type="term" value="P:regulation of DNA-templated transcription"/>
    <property type="evidence" value="ECO:0007669"/>
    <property type="project" value="InterPro"/>
</dbReference>
<dbReference type="PANTHER" id="PTHR36167">
    <property type="entry name" value="C2H2 FINGER DOMAIN TRANSCRIPTION FACTOR (EUROFUNG)-RELATED"/>
    <property type="match status" value="1"/>
</dbReference>
<dbReference type="OrthoDB" id="3796038at2759"/>
<evidence type="ECO:0008006" key="3">
    <source>
        <dbReference type="Google" id="ProtNLM"/>
    </source>
</evidence>